<evidence type="ECO:0000313" key="1">
    <source>
        <dbReference type="EMBL" id="CDI06246.1"/>
    </source>
</evidence>
<dbReference type="Proteomes" id="UP000018159">
    <property type="component" value="Unassembled WGS sequence"/>
</dbReference>
<dbReference type="EMBL" id="CBTY010000009">
    <property type="protein sequence ID" value="CDI06246.1"/>
    <property type="molecule type" value="Genomic_DNA"/>
</dbReference>
<dbReference type="STRING" id="1407055.NITUZ_40412"/>
<reference evidence="1 2" key="1">
    <citation type="journal article" date="2013" name="PLoS ONE">
        <title>Enrichment and Genome Sequence of the Group I.1a Ammonia-Oxidizing Archaeon ?Ca. Nitrosotenuis uzonensis? Representing a Clade Globally.</title>
        <authorList>
            <person name="Lebedeva E.V."/>
            <person name="Hatzenpichler R."/>
            <person name="Pelletier E."/>
            <person name="Schuster N."/>
            <person name="Hauzmayer S."/>
            <person name="Bulaev A."/>
            <person name="Grigor'eva N.V."/>
            <person name="Galushko A."/>
            <person name="Schmid M."/>
            <person name="Palatinszky M."/>
            <person name="Le Paslier D."/>
            <person name="Daims H."/>
            <person name="Wagner M."/>
        </authorList>
    </citation>
    <scope>NUCLEOTIDE SEQUENCE [LARGE SCALE GENOMIC DNA]</scope>
    <source>
        <strain evidence="1 2">N4</strain>
    </source>
</reference>
<accession>V6AU35</accession>
<organism evidence="1 2">
    <name type="scientific">Candidatus Nitrosotenuis uzonensis</name>
    <dbReference type="NCBI Taxonomy" id="1407055"/>
    <lineage>
        <taxon>Archaea</taxon>
        <taxon>Nitrososphaerota</taxon>
        <taxon>Candidatus Nitrosotenuis</taxon>
    </lineage>
</organism>
<name>V6AU35_9ARCH</name>
<gene>
    <name evidence="1" type="ORF">NITUZ_40412</name>
</gene>
<evidence type="ECO:0000313" key="2">
    <source>
        <dbReference type="Proteomes" id="UP000018159"/>
    </source>
</evidence>
<keyword evidence="2" id="KW-1185">Reference proteome</keyword>
<dbReference type="AlphaFoldDB" id="V6AU35"/>
<proteinExistence type="predicted"/>
<protein>
    <submittedName>
        <fullName evidence="1">Uncharacterized protein</fullName>
    </submittedName>
</protein>
<comment type="caution">
    <text evidence="1">The sequence shown here is derived from an EMBL/GenBank/DDBJ whole genome shotgun (WGS) entry which is preliminary data.</text>
</comment>
<sequence>MLELVDFLYKHKYGMSGEFTKEKSVGPKGFTRLSSSKPYQKQAESLGVL</sequence>